<keyword evidence="10 14" id="KW-0407">Ion channel</keyword>
<dbReference type="PANTHER" id="PTHR28259:SF16">
    <property type="entry name" value="FLUORIDE-SPECIFIC ION CHANNEL FLUC 2"/>
    <property type="match status" value="1"/>
</dbReference>
<sequence length="120" mass="13137">MIWMIGIGGSLGSAARFIIGNLISKKTKNKYPFPLGTWVINIIGSFLLGFLTQLYLSNVIDKRLFLFAGVGFCGAFTTFSTFGYETLTLIQSNYIKLAAIYVMSSIIVSIISAMIGFTII</sequence>
<keyword evidence="8 14" id="KW-0406">Ion transport</keyword>
<keyword evidence="6 14" id="KW-1133">Transmembrane helix</keyword>
<comment type="function">
    <text evidence="13 14">Fluoride-specific ion channel. Important for reducing fluoride concentration in the cell, thus reducing its toxicity.</text>
</comment>
<dbReference type="Proteomes" id="UP000625804">
    <property type="component" value="Unassembled WGS sequence"/>
</dbReference>
<accession>A0A8J8GIA0</accession>
<dbReference type="PANTHER" id="PTHR28259">
    <property type="entry name" value="FLUORIDE EXPORT PROTEIN 1-RELATED"/>
    <property type="match status" value="1"/>
</dbReference>
<evidence type="ECO:0000256" key="4">
    <source>
        <dbReference type="ARBA" id="ARBA00022692"/>
    </source>
</evidence>
<dbReference type="EMBL" id="JABTTE010000022">
    <property type="protein sequence ID" value="NSL52850.1"/>
    <property type="molecule type" value="Genomic_DNA"/>
</dbReference>
<comment type="activity regulation">
    <text evidence="14">Na(+) is not transported, but it plays an essential structural role and its presence is essential for fluoride channel function.</text>
</comment>
<feature type="transmembrane region" description="Helical" evidence="14">
    <location>
        <begin position="64"/>
        <end position="82"/>
    </location>
</feature>
<keyword evidence="9 14" id="KW-0472">Membrane</keyword>
<keyword evidence="7 14" id="KW-0915">Sodium</keyword>
<evidence type="ECO:0000256" key="1">
    <source>
        <dbReference type="ARBA" id="ARBA00004651"/>
    </source>
</evidence>
<keyword evidence="16" id="KW-1185">Reference proteome</keyword>
<evidence type="ECO:0000256" key="10">
    <source>
        <dbReference type="ARBA" id="ARBA00023303"/>
    </source>
</evidence>
<feature type="binding site" evidence="14">
    <location>
        <position position="74"/>
    </location>
    <ligand>
        <name>Na(+)</name>
        <dbReference type="ChEBI" id="CHEBI:29101"/>
        <note>structural</note>
    </ligand>
</feature>
<dbReference type="NCBIfam" id="TIGR00494">
    <property type="entry name" value="crcB"/>
    <property type="match status" value="1"/>
</dbReference>
<keyword evidence="2 14" id="KW-0813">Transport</keyword>
<evidence type="ECO:0000256" key="9">
    <source>
        <dbReference type="ARBA" id="ARBA00023136"/>
    </source>
</evidence>
<evidence type="ECO:0000256" key="12">
    <source>
        <dbReference type="ARBA" id="ARBA00035585"/>
    </source>
</evidence>
<evidence type="ECO:0000256" key="7">
    <source>
        <dbReference type="ARBA" id="ARBA00023053"/>
    </source>
</evidence>
<reference evidence="15" key="1">
    <citation type="submission" date="2020-06" db="EMBL/GenBank/DDBJ databases">
        <title>A novel thermopfilic bacterium from Erzurum, Turkey.</title>
        <authorList>
            <person name="Adiguzel A."/>
            <person name="Ay H."/>
            <person name="Baltaci M.O."/>
        </authorList>
    </citation>
    <scope>NUCLEOTIDE SEQUENCE</scope>
    <source>
        <strain evidence="15">P2</strain>
    </source>
</reference>
<dbReference type="GO" id="GO:0005886">
    <property type="term" value="C:plasma membrane"/>
    <property type="evidence" value="ECO:0007669"/>
    <property type="project" value="UniProtKB-SubCell"/>
</dbReference>
<proteinExistence type="inferred from homology"/>
<evidence type="ECO:0000256" key="11">
    <source>
        <dbReference type="ARBA" id="ARBA00035120"/>
    </source>
</evidence>
<evidence type="ECO:0000256" key="2">
    <source>
        <dbReference type="ARBA" id="ARBA00022448"/>
    </source>
</evidence>
<evidence type="ECO:0000313" key="16">
    <source>
        <dbReference type="Proteomes" id="UP000625804"/>
    </source>
</evidence>
<feature type="transmembrane region" description="Helical" evidence="14">
    <location>
        <begin position="38"/>
        <end position="57"/>
    </location>
</feature>
<dbReference type="HAMAP" id="MF_00454">
    <property type="entry name" value="FluC"/>
    <property type="match status" value="1"/>
</dbReference>
<feature type="binding site" evidence="14">
    <location>
        <position position="77"/>
    </location>
    <ligand>
        <name>Na(+)</name>
        <dbReference type="ChEBI" id="CHEBI:29101"/>
        <note>structural</note>
    </ligand>
</feature>
<evidence type="ECO:0000256" key="5">
    <source>
        <dbReference type="ARBA" id="ARBA00022723"/>
    </source>
</evidence>
<evidence type="ECO:0000256" key="6">
    <source>
        <dbReference type="ARBA" id="ARBA00022989"/>
    </source>
</evidence>
<evidence type="ECO:0000256" key="3">
    <source>
        <dbReference type="ARBA" id="ARBA00022475"/>
    </source>
</evidence>
<comment type="catalytic activity">
    <reaction evidence="12">
        <text>fluoride(in) = fluoride(out)</text>
        <dbReference type="Rhea" id="RHEA:76159"/>
        <dbReference type="ChEBI" id="CHEBI:17051"/>
    </reaction>
    <physiologicalReaction direction="left-to-right" evidence="12">
        <dbReference type="Rhea" id="RHEA:76160"/>
    </physiologicalReaction>
</comment>
<protein>
    <recommendedName>
        <fullName evidence="14">Fluoride-specific ion channel FluC</fullName>
    </recommendedName>
</protein>
<dbReference type="GO" id="GO:0046872">
    <property type="term" value="F:metal ion binding"/>
    <property type="evidence" value="ECO:0007669"/>
    <property type="project" value="UniProtKB-KW"/>
</dbReference>
<keyword evidence="5 14" id="KW-0479">Metal-binding</keyword>
<gene>
    <name evidence="14 15" type="primary">crcB</name>
    <name evidence="14" type="synonym">fluC</name>
    <name evidence="15" type="ORF">HR057_13920</name>
</gene>
<dbReference type="GO" id="GO:0140114">
    <property type="term" value="P:cellular detoxification of fluoride"/>
    <property type="evidence" value="ECO:0007669"/>
    <property type="project" value="UniProtKB-UniRule"/>
</dbReference>
<dbReference type="GO" id="GO:0062054">
    <property type="term" value="F:fluoride channel activity"/>
    <property type="evidence" value="ECO:0007669"/>
    <property type="project" value="UniProtKB-UniRule"/>
</dbReference>
<dbReference type="Pfam" id="PF02537">
    <property type="entry name" value="CRCB"/>
    <property type="match status" value="1"/>
</dbReference>
<evidence type="ECO:0000256" key="14">
    <source>
        <dbReference type="HAMAP-Rule" id="MF_00454"/>
    </source>
</evidence>
<dbReference type="InterPro" id="IPR003691">
    <property type="entry name" value="FluC"/>
</dbReference>
<feature type="transmembrane region" description="Helical" evidence="14">
    <location>
        <begin position="94"/>
        <end position="119"/>
    </location>
</feature>
<organism evidence="15 16">
    <name type="scientific">Calidifontibacillus erzurumensis</name>
    <dbReference type="NCBI Taxonomy" id="2741433"/>
    <lineage>
        <taxon>Bacteria</taxon>
        <taxon>Bacillati</taxon>
        <taxon>Bacillota</taxon>
        <taxon>Bacilli</taxon>
        <taxon>Bacillales</taxon>
        <taxon>Bacillaceae</taxon>
        <taxon>Calidifontibacillus/Schinkia group</taxon>
        <taxon>Calidifontibacillus</taxon>
    </lineage>
</organism>
<comment type="similarity">
    <text evidence="11 14">Belongs to the fluoride channel Fluc/FEX (TC 1.A.43) family.</text>
</comment>
<comment type="subcellular location">
    <subcellularLocation>
        <location evidence="1 14">Cell membrane</location>
        <topology evidence="1 14">Multi-pass membrane protein</topology>
    </subcellularLocation>
</comment>
<keyword evidence="4 14" id="KW-0812">Transmembrane</keyword>
<comment type="caution">
    <text evidence="15">The sequence shown here is derived from an EMBL/GenBank/DDBJ whole genome shotgun (WGS) entry which is preliminary data.</text>
</comment>
<name>A0A8J8GIA0_9BACI</name>
<dbReference type="RefSeq" id="WP_173732047.1">
    <property type="nucleotide sequence ID" value="NZ_JABTTE010000022.1"/>
</dbReference>
<keyword evidence="3 14" id="KW-1003">Cell membrane</keyword>
<evidence type="ECO:0000256" key="8">
    <source>
        <dbReference type="ARBA" id="ARBA00023065"/>
    </source>
</evidence>
<evidence type="ECO:0000313" key="15">
    <source>
        <dbReference type="EMBL" id="NSL52850.1"/>
    </source>
</evidence>
<dbReference type="AlphaFoldDB" id="A0A8J8GIA0"/>
<evidence type="ECO:0000256" key="13">
    <source>
        <dbReference type="ARBA" id="ARBA00049940"/>
    </source>
</evidence>